<keyword evidence="2" id="KW-1185">Reference proteome</keyword>
<name>A0A3L6S8C7_PANMI</name>
<protein>
    <submittedName>
        <fullName evidence="1">Uncharacterized protein</fullName>
    </submittedName>
</protein>
<proteinExistence type="predicted"/>
<dbReference type="OrthoDB" id="694843at2759"/>
<evidence type="ECO:0000313" key="2">
    <source>
        <dbReference type="Proteomes" id="UP000275267"/>
    </source>
</evidence>
<accession>A0A3L6S8C7</accession>
<dbReference type="AlphaFoldDB" id="A0A3L6S8C7"/>
<sequence length="156" mass="17333">MNLYDEFAAVVLRPCELDWEDVGVTCSVGAREVVDTTFLDAHDRRAAALCSSTVLPGAACATAKLPRQARGSRRYVLEFRGELLCVDVVIRRPFQYQPVVPESVSVHSMQVGDEGRPRWVESDHRRGDTDHLCFFLGLQGSFAVDAREYAGSTAQR</sequence>
<comment type="caution">
    <text evidence="1">The sequence shown here is derived from an EMBL/GenBank/DDBJ whole genome shotgun (WGS) entry which is preliminary data.</text>
</comment>
<reference evidence="2" key="1">
    <citation type="journal article" date="2019" name="Nat. Commun.">
        <title>The genome of broomcorn millet.</title>
        <authorList>
            <person name="Zou C."/>
            <person name="Miki D."/>
            <person name="Li D."/>
            <person name="Tang Q."/>
            <person name="Xiao L."/>
            <person name="Rajput S."/>
            <person name="Deng P."/>
            <person name="Jia W."/>
            <person name="Huang R."/>
            <person name="Zhang M."/>
            <person name="Sun Y."/>
            <person name="Hu J."/>
            <person name="Fu X."/>
            <person name="Schnable P.S."/>
            <person name="Li F."/>
            <person name="Zhang H."/>
            <person name="Feng B."/>
            <person name="Zhu X."/>
            <person name="Liu R."/>
            <person name="Schnable J.C."/>
            <person name="Zhu J.-K."/>
            <person name="Zhang H."/>
        </authorList>
    </citation>
    <scope>NUCLEOTIDE SEQUENCE [LARGE SCALE GENOMIC DNA]</scope>
</reference>
<dbReference type="Proteomes" id="UP000275267">
    <property type="component" value="Unassembled WGS sequence"/>
</dbReference>
<gene>
    <name evidence="1" type="ORF">C2845_PM02G28700</name>
</gene>
<evidence type="ECO:0000313" key="1">
    <source>
        <dbReference type="EMBL" id="RLN16216.1"/>
    </source>
</evidence>
<organism evidence="1 2">
    <name type="scientific">Panicum miliaceum</name>
    <name type="common">Proso millet</name>
    <name type="synonym">Broomcorn millet</name>
    <dbReference type="NCBI Taxonomy" id="4540"/>
    <lineage>
        <taxon>Eukaryota</taxon>
        <taxon>Viridiplantae</taxon>
        <taxon>Streptophyta</taxon>
        <taxon>Embryophyta</taxon>
        <taxon>Tracheophyta</taxon>
        <taxon>Spermatophyta</taxon>
        <taxon>Magnoliopsida</taxon>
        <taxon>Liliopsida</taxon>
        <taxon>Poales</taxon>
        <taxon>Poaceae</taxon>
        <taxon>PACMAD clade</taxon>
        <taxon>Panicoideae</taxon>
        <taxon>Panicodae</taxon>
        <taxon>Paniceae</taxon>
        <taxon>Panicinae</taxon>
        <taxon>Panicum</taxon>
        <taxon>Panicum sect. Panicum</taxon>
    </lineage>
</organism>
<dbReference type="EMBL" id="PQIB02000005">
    <property type="protein sequence ID" value="RLN16216.1"/>
    <property type="molecule type" value="Genomic_DNA"/>
</dbReference>